<dbReference type="Proteomes" id="UP000008206">
    <property type="component" value="Chromosome"/>
</dbReference>
<dbReference type="RefSeq" id="WP_013320957.1">
    <property type="nucleotide sequence ID" value="NC_014501.1"/>
</dbReference>
<protein>
    <submittedName>
        <fullName evidence="2">Uncharacterized protein</fullName>
    </submittedName>
</protein>
<keyword evidence="1" id="KW-0812">Transmembrane</keyword>
<feature type="transmembrane region" description="Helical" evidence="1">
    <location>
        <begin position="157"/>
        <end position="177"/>
    </location>
</feature>
<dbReference type="InterPro" id="IPR029058">
    <property type="entry name" value="AB_hydrolase_fold"/>
</dbReference>
<gene>
    <name evidence="2" type="ordered locus">Cyan7822_0822</name>
</gene>
<reference evidence="2" key="1">
    <citation type="submission" date="2010-09" db="EMBL/GenBank/DDBJ databases">
        <title>Complete sequence of Chromosome of Cyanothece sp. PCC 7822.</title>
        <authorList>
            <consortium name="US DOE Joint Genome Institute"/>
            <person name="Lucas S."/>
            <person name="Copeland A."/>
            <person name="Lapidus A."/>
            <person name="Cheng J.-F."/>
            <person name="Bruce D."/>
            <person name="Goodwin L."/>
            <person name="Pitluck S."/>
            <person name="Saunders E."/>
            <person name="Brettin T."/>
            <person name="Detter J.C."/>
            <person name="Han C."/>
            <person name="Land M."/>
            <person name="Hauser L."/>
            <person name="Chang Y.-J."/>
            <person name="Jeffries C."/>
            <person name="Kyrpides N."/>
            <person name="Ivanova N."/>
            <person name="Mikhailova N."/>
            <person name="Pakrasi H."/>
            <person name="Sherman L."/>
            <person name="Woyke T."/>
        </authorList>
    </citation>
    <scope>NUCLEOTIDE SEQUENCE</scope>
    <source>
        <strain evidence="2">PCC 7822</strain>
    </source>
</reference>
<name>E0UC90_GLOV7</name>
<dbReference type="AlphaFoldDB" id="E0UC90"/>
<dbReference type="Gene3D" id="3.40.50.1820">
    <property type="entry name" value="alpha/beta hydrolase"/>
    <property type="match status" value="1"/>
</dbReference>
<dbReference type="SUPFAM" id="SSF53474">
    <property type="entry name" value="alpha/beta-Hydrolases"/>
    <property type="match status" value="1"/>
</dbReference>
<keyword evidence="3" id="KW-1185">Reference proteome</keyword>
<evidence type="ECO:0000313" key="3">
    <source>
        <dbReference type="Proteomes" id="UP000008206"/>
    </source>
</evidence>
<sequence>MMANHTDLEINFTDERRDGYTVYQSGSHIRGNYIQVFVPHKPCFDTEGKRKLIVYLHGFALCLPQFYEAHLEELAKKGYYVFFPDFQKSDYPDSIEQRDLKASQKKRHLYFWYQMAIDTIRQRKTPSDDKFAQQTRKAREFCRIRVAPNEPSPIKCLAIALAIITIILIVRLVYIFAPEYRKNLVKLISTVGLSLLYSPIDWMESAVTLTSESWRILCEKNPELDGDFDFYVFGHSLGGLLALSWPYFVADFNRTKYNFLAKQILTADPAPSSLLGLPRIALFILRLFRSPFTSKPIEIKKTGAKLDIPVGILHGVDDTIVNPKTWVKGSLGSAKPNFDYIASTQKKIYFSLSEKQDHPPLIAFHNQAVTDTTYFDDALFKNFGGVKKQPNAYNSEYIWPGFEYVIKNQYDANDLLGHLPLKTIKITDNLPPKSSPLAWIIPLLSLLLLGGFSYWLWYRGLV</sequence>
<evidence type="ECO:0000256" key="1">
    <source>
        <dbReference type="SAM" id="Phobius"/>
    </source>
</evidence>
<dbReference type="eggNOG" id="COG1073">
    <property type="taxonomic scope" value="Bacteria"/>
</dbReference>
<keyword evidence="1" id="KW-1133">Transmembrane helix</keyword>
<keyword evidence="1" id="KW-0472">Membrane</keyword>
<accession>E0UC90</accession>
<feature type="transmembrane region" description="Helical" evidence="1">
    <location>
        <begin position="230"/>
        <end position="250"/>
    </location>
</feature>
<proteinExistence type="predicted"/>
<dbReference type="EMBL" id="CP002198">
    <property type="protein sequence ID" value="ADN12847.1"/>
    <property type="molecule type" value="Genomic_DNA"/>
</dbReference>
<feature type="transmembrane region" description="Helical" evidence="1">
    <location>
        <begin position="437"/>
        <end position="457"/>
    </location>
</feature>
<organism evidence="2 3">
    <name type="scientific">Gloeothece verrucosa (strain PCC 7822)</name>
    <name type="common">Cyanothece sp. (strain PCC 7822)</name>
    <dbReference type="NCBI Taxonomy" id="497965"/>
    <lineage>
        <taxon>Bacteria</taxon>
        <taxon>Bacillati</taxon>
        <taxon>Cyanobacteriota</taxon>
        <taxon>Cyanophyceae</taxon>
        <taxon>Oscillatoriophycideae</taxon>
        <taxon>Chroococcales</taxon>
        <taxon>Aphanothecaceae</taxon>
        <taxon>Gloeothece</taxon>
        <taxon>Gloeothece verrucosa</taxon>
    </lineage>
</organism>
<evidence type="ECO:0000313" key="2">
    <source>
        <dbReference type="EMBL" id="ADN12847.1"/>
    </source>
</evidence>
<dbReference type="HOGENOM" id="CLU_688157_0_0_3"/>
<dbReference type="KEGG" id="cyj:Cyan7822_0822"/>
<dbReference type="STRING" id="497965.Cyan7822_0822"/>